<dbReference type="EMBL" id="JAJNDB010000001">
    <property type="protein sequence ID" value="MCD2193854.1"/>
    <property type="molecule type" value="Genomic_DNA"/>
</dbReference>
<evidence type="ECO:0000313" key="3">
    <source>
        <dbReference type="Proteomes" id="UP001199469"/>
    </source>
</evidence>
<keyword evidence="2" id="KW-0489">Methyltransferase</keyword>
<proteinExistence type="predicted"/>
<comment type="caution">
    <text evidence="2">The sequence shown here is derived from an EMBL/GenBank/DDBJ whole genome shotgun (WGS) entry which is preliminary data.</text>
</comment>
<dbReference type="RefSeq" id="WP_230732840.1">
    <property type="nucleotide sequence ID" value="NZ_JAJNDB010000001.1"/>
</dbReference>
<dbReference type="SUPFAM" id="SSF53335">
    <property type="entry name" value="S-adenosyl-L-methionine-dependent methyltransferases"/>
    <property type="match status" value="1"/>
</dbReference>
<dbReference type="InterPro" id="IPR029063">
    <property type="entry name" value="SAM-dependent_MTases_sf"/>
</dbReference>
<keyword evidence="3" id="KW-1185">Reference proteome</keyword>
<reference evidence="2 3" key="1">
    <citation type="submission" date="2021-11" db="EMBL/GenBank/DDBJ databases">
        <title>Draft genome sequence of Actinomycetospora sp. SF1 isolated from the rhizosphere soil.</title>
        <authorList>
            <person name="Duangmal K."/>
            <person name="Chantavorakit T."/>
        </authorList>
    </citation>
    <scope>NUCLEOTIDE SEQUENCE [LARGE SCALE GENOMIC DNA]</scope>
    <source>
        <strain evidence="2 3">TBRC 5722</strain>
    </source>
</reference>
<organism evidence="2 3">
    <name type="scientific">Actinomycetospora endophytica</name>
    <dbReference type="NCBI Taxonomy" id="2291215"/>
    <lineage>
        <taxon>Bacteria</taxon>
        <taxon>Bacillati</taxon>
        <taxon>Actinomycetota</taxon>
        <taxon>Actinomycetes</taxon>
        <taxon>Pseudonocardiales</taxon>
        <taxon>Pseudonocardiaceae</taxon>
        <taxon>Actinomycetospora</taxon>
    </lineage>
</organism>
<keyword evidence="2" id="KW-0808">Transferase</keyword>
<gene>
    <name evidence="2" type="ORF">LQ327_10760</name>
</gene>
<dbReference type="CDD" id="cd02440">
    <property type="entry name" value="AdoMet_MTases"/>
    <property type="match status" value="1"/>
</dbReference>
<dbReference type="Proteomes" id="UP001199469">
    <property type="component" value="Unassembled WGS sequence"/>
</dbReference>
<feature type="region of interest" description="Disordered" evidence="1">
    <location>
        <begin position="1"/>
        <end position="50"/>
    </location>
</feature>
<feature type="compositionally biased region" description="Basic and acidic residues" evidence="1">
    <location>
        <begin position="1"/>
        <end position="10"/>
    </location>
</feature>
<accession>A0ABS8PA36</accession>
<protein>
    <submittedName>
        <fullName evidence="2">SAM-dependent methyltransferase</fullName>
    </submittedName>
</protein>
<name>A0ABS8PA36_9PSEU</name>
<dbReference type="Gene3D" id="3.40.50.150">
    <property type="entry name" value="Vaccinia Virus protein VP39"/>
    <property type="match status" value="1"/>
</dbReference>
<evidence type="ECO:0000256" key="1">
    <source>
        <dbReference type="SAM" id="MobiDB-lite"/>
    </source>
</evidence>
<sequence>MSPEEARETQRSGARPEVTETQRSGARPEVTETQRSGARPTVPVERSEPRRDWRDDARFAAEFVRSPVATASVWPSSTALARAVADAALAQCSRPDPLVVELGAGSGAFTIELARRLDRRARHLAVELNPALAHRLAERIPDVDVVPADVAELPTLLALRGLTGGRGVDVVVSGLGWSATRPGRDDSLLPTVASTLADDGVFVQFGYTFTRWAGPARALERELHELYGEVTTTPTVWRNLPPAIVHRAAHPRRSAS</sequence>
<dbReference type="GO" id="GO:0008168">
    <property type="term" value="F:methyltransferase activity"/>
    <property type="evidence" value="ECO:0007669"/>
    <property type="project" value="UniProtKB-KW"/>
</dbReference>
<dbReference type="GO" id="GO:0032259">
    <property type="term" value="P:methylation"/>
    <property type="evidence" value="ECO:0007669"/>
    <property type="project" value="UniProtKB-KW"/>
</dbReference>
<evidence type="ECO:0000313" key="2">
    <source>
        <dbReference type="EMBL" id="MCD2193854.1"/>
    </source>
</evidence>